<dbReference type="AlphaFoldDB" id="A0A6C0UQR6"/>
<reference evidence="5 6" key="1">
    <citation type="submission" date="2019-07" db="EMBL/GenBank/DDBJ databases">
        <title>Draft genome sequence of Haloferax volcanii SS0101, isolated from salt farm in Samut Sakhon, Thailand.</title>
        <authorList>
            <person name="Wanthongcharoen S."/>
            <person name="Yamprayoonswat W."/>
            <person name="Ruangsuj P."/>
            <person name="Thongpramul N."/>
            <person name="Jumpathong W."/>
            <person name="Sittihan S."/>
            <person name="Kanjanavas P."/>
            <person name="Yasawong M."/>
        </authorList>
    </citation>
    <scope>NUCLEOTIDE SEQUENCE [LARGE SCALE GENOMIC DNA]</scope>
    <source>
        <strain evidence="5 6">SS0101</strain>
    </source>
</reference>
<dbReference type="Proteomes" id="UP000619835">
    <property type="component" value="Unassembled WGS sequence"/>
</dbReference>
<reference evidence="4 7" key="3">
    <citation type="submission" date="2020-02" db="EMBL/GenBank/DDBJ databases">
        <title>Whole genome sequence of Haloferax alexandrinus pws1.</title>
        <authorList>
            <person name="Verma D.K."/>
            <person name="Gopal K."/>
            <person name="Prasad E.S."/>
        </authorList>
    </citation>
    <scope>NUCLEOTIDE SEQUENCE [LARGE SCALE GENOMIC DNA]</scope>
    <source>
        <strain evidence="7">wsp1</strain>
        <strain evidence="4">Wsp1</strain>
    </source>
</reference>
<dbReference type="Proteomes" id="UP000465667">
    <property type="component" value="Chromosome"/>
</dbReference>
<dbReference type="RefSeq" id="WP_004065805.1">
    <property type="nucleotide sequence ID" value="NZ_CP048738.1"/>
</dbReference>
<feature type="compositionally biased region" description="Gly residues" evidence="1">
    <location>
        <begin position="77"/>
        <end position="89"/>
    </location>
</feature>
<evidence type="ECO:0000313" key="3">
    <source>
        <dbReference type="EMBL" id="NLV01097.1"/>
    </source>
</evidence>
<dbReference type="KEGG" id="hale:G3A49_00660"/>
<keyword evidence="2" id="KW-1133">Transmembrane helix</keyword>
<evidence type="ECO:0000313" key="6">
    <source>
        <dbReference type="Proteomes" id="UP000320212"/>
    </source>
</evidence>
<protein>
    <submittedName>
        <fullName evidence="4">Uncharacterized protein</fullName>
    </submittedName>
</protein>
<dbReference type="GeneID" id="44081875"/>
<feature type="region of interest" description="Disordered" evidence="1">
    <location>
        <begin position="71"/>
        <end position="94"/>
    </location>
</feature>
<dbReference type="EMBL" id="WOWC01000001">
    <property type="protein sequence ID" value="NLV01097.1"/>
    <property type="molecule type" value="Genomic_DNA"/>
</dbReference>
<dbReference type="Proteomes" id="UP000320212">
    <property type="component" value="Unassembled WGS sequence"/>
</dbReference>
<feature type="transmembrane region" description="Helical" evidence="2">
    <location>
        <begin position="43"/>
        <end position="61"/>
    </location>
</feature>
<dbReference type="Pfam" id="PF24432">
    <property type="entry name" value="DUF7555"/>
    <property type="match status" value="1"/>
</dbReference>
<accession>A0A558GAE1</accession>
<dbReference type="EMBL" id="CP048738">
    <property type="protein sequence ID" value="QIB76731.1"/>
    <property type="molecule type" value="Genomic_DNA"/>
</dbReference>
<evidence type="ECO:0000313" key="4">
    <source>
        <dbReference type="EMBL" id="QIB76731.1"/>
    </source>
</evidence>
<evidence type="ECO:0000256" key="2">
    <source>
        <dbReference type="SAM" id="Phobius"/>
    </source>
</evidence>
<feature type="transmembrane region" description="Helical" evidence="2">
    <location>
        <begin position="12"/>
        <end position="37"/>
    </location>
</feature>
<name>A0A6C0UQR6_HALVO</name>
<proteinExistence type="predicted"/>
<organism evidence="4 7">
    <name type="scientific">Haloferax volcanii</name>
    <name type="common">Halobacterium volcanii</name>
    <dbReference type="NCBI Taxonomy" id="2246"/>
    <lineage>
        <taxon>Archaea</taxon>
        <taxon>Methanobacteriati</taxon>
        <taxon>Methanobacteriota</taxon>
        <taxon>Stenosarchaea group</taxon>
        <taxon>Halobacteria</taxon>
        <taxon>Halobacteriales</taxon>
        <taxon>Haloferacaceae</taxon>
        <taxon>Haloferax</taxon>
    </lineage>
</organism>
<dbReference type="InterPro" id="IPR055977">
    <property type="entry name" value="DUF7555"/>
</dbReference>
<dbReference type="GeneID" id="301158034"/>
<accession>A0A6C0UQR6</accession>
<evidence type="ECO:0000313" key="7">
    <source>
        <dbReference type="Proteomes" id="UP000465667"/>
    </source>
</evidence>
<evidence type="ECO:0000256" key="1">
    <source>
        <dbReference type="SAM" id="MobiDB-lite"/>
    </source>
</evidence>
<evidence type="ECO:0000313" key="5">
    <source>
        <dbReference type="EMBL" id="TVT94715.1"/>
    </source>
</evidence>
<keyword evidence="2" id="KW-0472">Membrane</keyword>
<gene>
    <name evidence="5" type="ORF">FQA18_10325</name>
    <name evidence="4" type="ORF">G3A49_00660</name>
    <name evidence="3" type="ORF">GOC85_00675</name>
</gene>
<sequence>MEFDPRRFGVKAIDAVVYAVSLTGVVFVVTAVVSTLAGNGLPGAKWLMFFLGFAMFGYASLKVRPKAAWKHGDGNDDNGGSGGSDGGLFSGSDEPVGVEKLVGDALDAILPPRLRPANSDERPSSGVKLLLASVCILATSYAMEVVFELNY</sequence>
<reference evidence="3" key="2">
    <citation type="submission" date="2019-12" db="EMBL/GenBank/DDBJ databases">
        <title>Haloferax alexandrinus strain pws11.</title>
        <authorList>
            <person name="Verma D.K."/>
            <person name="Gopal K."/>
            <person name="Prasad E.S."/>
        </authorList>
    </citation>
    <scope>NUCLEOTIDE SEQUENCE</scope>
    <source>
        <strain evidence="3">Pws11</strain>
    </source>
</reference>
<keyword evidence="2" id="KW-0812">Transmembrane</keyword>
<dbReference type="EMBL" id="VMTR01000064">
    <property type="protein sequence ID" value="TVT94715.1"/>
    <property type="molecule type" value="Genomic_DNA"/>
</dbReference>